<dbReference type="RefSeq" id="WP_220589550.1">
    <property type="nucleotide sequence ID" value="NZ_RKLQ01000003.1"/>
</dbReference>
<protein>
    <submittedName>
        <fullName evidence="2">Uncharacterized protein</fullName>
    </submittedName>
</protein>
<dbReference type="Proteomes" id="UP000783863">
    <property type="component" value="Unassembled WGS sequence"/>
</dbReference>
<sequence length="73" mass="7433">MQSLPTQLLQSILDMPGKFIDIALFDPLSAVLILIGALLVGAASAVFGYLSLGAAASLVVRPGSGRSPPPEAK</sequence>
<reference evidence="2" key="1">
    <citation type="submission" date="2021-06" db="EMBL/GenBank/DDBJ databases">
        <title>Halomicroarcula sp. F24A a new haloarchaeum isolated from saline soil.</title>
        <authorList>
            <person name="Duran-Viseras A."/>
            <person name="Sanchez-Porro C."/>
            <person name="Ventosa A."/>
        </authorList>
    </citation>
    <scope>NUCLEOTIDE SEQUENCE</scope>
    <source>
        <strain evidence="2">F24A</strain>
    </source>
</reference>
<organism evidence="2 3">
    <name type="scientific">Haloarcula salinisoli</name>
    <dbReference type="NCBI Taxonomy" id="2487746"/>
    <lineage>
        <taxon>Archaea</taxon>
        <taxon>Methanobacteriati</taxon>
        <taxon>Methanobacteriota</taxon>
        <taxon>Stenosarchaea group</taxon>
        <taxon>Halobacteria</taxon>
        <taxon>Halobacteriales</taxon>
        <taxon>Haloarculaceae</taxon>
        <taxon>Haloarcula</taxon>
    </lineage>
</organism>
<accession>A0A8J7YM41</accession>
<evidence type="ECO:0000313" key="2">
    <source>
        <dbReference type="EMBL" id="MBX0305314.1"/>
    </source>
</evidence>
<dbReference type="AlphaFoldDB" id="A0A8J7YM41"/>
<keyword evidence="1" id="KW-1133">Transmembrane helix</keyword>
<keyword evidence="1" id="KW-0472">Membrane</keyword>
<name>A0A8J7YM41_9EURY</name>
<dbReference type="InterPro" id="IPR058337">
    <property type="entry name" value="DUF8024"/>
</dbReference>
<dbReference type="EMBL" id="RKLQ01000003">
    <property type="protein sequence ID" value="MBX0305314.1"/>
    <property type="molecule type" value="Genomic_DNA"/>
</dbReference>
<proteinExistence type="predicted"/>
<keyword evidence="3" id="KW-1185">Reference proteome</keyword>
<dbReference type="Pfam" id="PF26067">
    <property type="entry name" value="DUF8024"/>
    <property type="match status" value="1"/>
</dbReference>
<evidence type="ECO:0000256" key="1">
    <source>
        <dbReference type="SAM" id="Phobius"/>
    </source>
</evidence>
<gene>
    <name evidence="2" type="ORF">EGD98_16760</name>
</gene>
<comment type="caution">
    <text evidence="2">The sequence shown here is derived from an EMBL/GenBank/DDBJ whole genome shotgun (WGS) entry which is preliminary data.</text>
</comment>
<keyword evidence="1" id="KW-0812">Transmembrane</keyword>
<evidence type="ECO:0000313" key="3">
    <source>
        <dbReference type="Proteomes" id="UP000783863"/>
    </source>
</evidence>
<feature type="transmembrane region" description="Helical" evidence="1">
    <location>
        <begin position="31"/>
        <end position="60"/>
    </location>
</feature>